<evidence type="ECO:0000313" key="1">
    <source>
        <dbReference type="EMBL" id="GAI09068.1"/>
    </source>
</evidence>
<comment type="caution">
    <text evidence="1">The sequence shown here is derived from an EMBL/GenBank/DDBJ whole genome shotgun (WGS) entry which is preliminary data.</text>
</comment>
<proteinExistence type="predicted"/>
<sequence>MINSLQEFEARSLTKNGKPRLSYAQAYFTRYGMDLENPETRELLVGLHLYWRDLPEYMIFEAENRYTHKKKWGAGLMSKRGNSIYRKNLRDRLTFIEALEDHIFFNYRNRSKSQKTRALFITLTYDSKLASLWEAWSGVKIRKQVKRGPRLGELYYAHKPGCRCVSCLYNRYITALREAYGKLSVIRAWEGF</sequence>
<accession>X1KQV7</accession>
<organism evidence="1">
    <name type="scientific">marine sediment metagenome</name>
    <dbReference type="NCBI Taxonomy" id="412755"/>
    <lineage>
        <taxon>unclassified sequences</taxon>
        <taxon>metagenomes</taxon>
        <taxon>ecological metagenomes</taxon>
    </lineage>
</organism>
<feature type="non-terminal residue" evidence="1">
    <location>
        <position position="192"/>
    </location>
</feature>
<reference evidence="1" key="1">
    <citation type="journal article" date="2014" name="Front. Microbiol.">
        <title>High frequency of phylogenetically diverse reductive dehalogenase-homologous genes in deep subseafloor sedimentary metagenomes.</title>
        <authorList>
            <person name="Kawai M."/>
            <person name="Futagami T."/>
            <person name="Toyoda A."/>
            <person name="Takaki Y."/>
            <person name="Nishi S."/>
            <person name="Hori S."/>
            <person name="Arai W."/>
            <person name="Tsubouchi T."/>
            <person name="Morono Y."/>
            <person name="Uchiyama I."/>
            <person name="Ito T."/>
            <person name="Fujiyama A."/>
            <person name="Inagaki F."/>
            <person name="Takami H."/>
        </authorList>
    </citation>
    <scope>NUCLEOTIDE SEQUENCE</scope>
    <source>
        <strain evidence="1">Expedition CK06-06</strain>
    </source>
</reference>
<dbReference type="AlphaFoldDB" id="X1KQV7"/>
<name>X1KQV7_9ZZZZ</name>
<protein>
    <submittedName>
        <fullName evidence="1">Uncharacterized protein</fullName>
    </submittedName>
</protein>
<dbReference type="EMBL" id="BARV01007518">
    <property type="protein sequence ID" value="GAI09068.1"/>
    <property type="molecule type" value="Genomic_DNA"/>
</dbReference>
<gene>
    <name evidence="1" type="ORF">S06H3_15292</name>
</gene>